<dbReference type="AlphaFoldDB" id="A0A6C0LSQ5"/>
<accession>A0A6C0LSQ5</accession>
<protein>
    <submittedName>
        <fullName evidence="1">Uncharacterized protein</fullName>
    </submittedName>
</protein>
<organism evidence="1">
    <name type="scientific">viral metagenome</name>
    <dbReference type="NCBI Taxonomy" id="1070528"/>
    <lineage>
        <taxon>unclassified sequences</taxon>
        <taxon>metagenomes</taxon>
        <taxon>organismal metagenomes</taxon>
    </lineage>
</organism>
<proteinExistence type="predicted"/>
<reference evidence="1" key="1">
    <citation type="journal article" date="2020" name="Nature">
        <title>Giant virus diversity and host interactions through global metagenomics.</title>
        <authorList>
            <person name="Schulz F."/>
            <person name="Roux S."/>
            <person name="Paez-Espino D."/>
            <person name="Jungbluth S."/>
            <person name="Walsh D.A."/>
            <person name="Denef V.J."/>
            <person name="McMahon K.D."/>
            <person name="Konstantinidis K.T."/>
            <person name="Eloe-Fadrosh E.A."/>
            <person name="Kyrpides N.C."/>
            <person name="Woyke T."/>
        </authorList>
    </citation>
    <scope>NUCLEOTIDE SEQUENCE</scope>
    <source>
        <strain evidence="1">GVMAG-S-1016704-142</strain>
    </source>
</reference>
<evidence type="ECO:0000313" key="1">
    <source>
        <dbReference type="EMBL" id="QHU33906.1"/>
    </source>
</evidence>
<name>A0A6C0LSQ5_9ZZZZ</name>
<dbReference type="EMBL" id="MN740564">
    <property type="protein sequence ID" value="QHU33906.1"/>
    <property type="molecule type" value="Genomic_DNA"/>
</dbReference>
<sequence length="334" mass="38523">MVVYDVKKNILVSEQNELFIKNDLVGVVNKFNEIDTNIVENCPVNRIASERLKFRAKTDEWNMFSPKFRFNKHLGTIDTSALSMAIEKQCAKIGNYFYHFEMSDDKQQCLREQIPLLWNNDITKASDGVYTWFIFTDTKNKSQFVAKKALTIQEISTKHSNIISDILDDLQTIHYAGEFKKTCNSIEINFLSGTYMAAAFETLSSVTDVINTKNEAVTFLNKKFKGQLVFTDQNKADTFITVKNITYTRENIELLLDCGATIKRFETGMLCRKYNNRHIDRIRAETIHDMNVRVWERLGGTKPVFNYIPPSIIHVDITLENLDSVDFPTTDCLI</sequence>